<dbReference type="GO" id="GO:0004175">
    <property type="term" value="F:endopeptidase activity"/>
    <property type="evidence" value="ECO:0007669"/>
    <property type="project" value="UniProtKB-ARBA"/>
</dbReference>
<dbReference type="GO" id="GO:0006508">
    <property type="term" value="P:proteolysis"/>
    <property type="evidence" value="ECO:0007669"/>
    <property type="project" value="UniProtKB-KW"/>
</dbReference>
<keyword evidence="2" id="KW-0812">Transmembrane</keyword>
<gene>
    <name evidence="4" type="ORF">H1B29_03835</name>
</gene>
<keyword evidence="2" id="KW-1133">Transmembrane helix</keyword>
<keyword evidence="4" id="KW-0378">Hydrolase</keyword>
<name>A0A7W0AQW2_STRPO</name>
<protein>
    <submittedName>
        <fullName evidence="4">CPBP family intramembrane metalloprotease</fullName>
    </submittedName>
</protein>
<sequence length="306" mass="33945">MIKKQILEVQTERYQKLPTWLMVLVVCVMVYAFFIVGSLVSEVFLKIVTSFAMLLNSGLRANIDAFKNSSLGGLVNFPFISLCLFAWVKWYEKRPIRSLGFFKGQVFLELAKGWFIGTLLFSITLGLSFLLGGLEFQTSDFSIKTLEFLVFSIPFWLLQGGTEELLTRGWLLPIIARRLPLAIAIIVTSSLFGIMHLSNNNINFYSVFNIVVIGIFLALYMLKTDNIWGIAGIHGAWNFTQGNIFGISVSGTGAGSSLMHFGQKAGTPDWISGGAFGIEGSLIASLVILVATVYMAWQLVKKEHKA</sequence>
<dbReference type="PANTHER" id="PTHR39430">
    <property type="entry name" value="MEMBRANE-ASSOCIATED PROTEASE-RELATED"/>
    <property type="match status" value="1"/>
</dbReference>
<organism evidence="4 5">
    <name type="scientific">Streptococcus porcinus</name>
    <dbReference type="NCBI Taxonomy" id="1340"/>
    <lineage>
        <taxon>Bacteria</taxon>
        <taxon>Bacillati</taxon>
        <taxon>Bacillota</taxon>
        <taxon>Bacilli</taxon>
        <taxon>Lactobacillales</taxon>
        <taxon>Streptococcaceae</taxon>
        <taxon>Streptococcus</taxon>
    </lineage>
</organism>
<evidence type="ECO:0000313" key="4">
    <source>
        <dbReference type="EMBL" id="MBA2795616.1"/>
    </source>
</evidence>
<evidence type="ECO:0000259" key="3">
    <source>
        <dbReference type="Pfam" id="PF02517"/>
    </source>
</evidence>
<comment type="caution">
    <text evidence="4">The sequence shown here is derived from an EMBL/GenBank/DDBJ whole genome shotgun (WGS) entry which is preliminary data.</text>
</comment>
<feature type="domain" description="CAAX prenyl protease 2/Lysostaphin resistance protein A-like" evidence="3">
    <location>
        <begin position="147"/>
        <end position="239"/>
    </location>
</feature>
<feature type="transmembrane region" description="Helical" evidence="2">
    <location>
        <begin position="282"/>
        <end position="300"/>
    </location>
</feature>
<dbReference type="GO" id="GO:0008237">
    <property type="term" value="F:metallopeptidase activity"/>
    <property type="evidence" value="ECO:0007669"/>
    <property type="project" value="UniProtKB-KW"/>
</dbReference>
<reference evidence="4 5" key="1">
    <citation type="submission" date="2020-07" db="EMBL/GenBank/DDBJ databases">
        <title>Molecular and genomic characterization of Streptococcus porcinus isolated from diseased swine in Brazil.</title>
        <authorList>
            <person name="Moreno L.Z."/>
            <person name="Matajira C.E.C."/>
            <person name="Poor A.P."/>
            <person name="Dutra M.C."/>
            <person name="Moreno A.M."/>
        </authorList>
    </citation>
    <scope>NUCLEOTIDE SEQUENCE [LARGE SCALE GENOMIC DNA]</scope>
    <source>
        <strain evidence="4 5">SP0816-2</strain>
    </source>
</reference>
<evidence type="ECO:0000313" key="5">
    <source>
        <dbReference type="Proteomes" id="UP000524462"/>
    </source>
</evidence>
<comment type="similarity">
    <text evidence="1">Belongs to the UPF0177 family.</text>
</comment>
<feature type="transmembrane region" description="Helical" evidence="2">
    <location>
        <begin position="21"/>
        <end position="54"/>
    </location>
</feature>
<dbReference type="InterPro" id="IPR003675">
    <property type="entry name" value="Rce1/LyrA-like_dom"/>
</dbReference>
<dbReference type="RefSeq" id="WP_181459865.1">
    <property type="nucleotide sequence ID" value="NZ_JACEGE010000011.1"/>
</dbReference>
<feature type="transmembrane region" description="Helical" evidence="2">
    <location>
        <begin position="74"/>
        <end position="92"/>
    </location>
</feature>
<dbReference type="GO" id="GO:0080120">
    <property type="term" value="P:CAAX-box protein maturation"/>
    <property type="evidence" value="ECO:0007669"/>
    <property type="project" value="UniProtKB-ARBA"/>
</dbReference>
<keyword evidence="4" id="KW-0645">Protease</keyword>
<feature type="transmembrane region" description="Helical" evidence="2">
    <location>
        <begin position="113"/>
        <end position="135"/>
    </location>
</feature>
<dbReference type="PANTHER" id="PTHR39430:SF1">
    <property type="entry name" value="PROTEASE"/>
    <property type="match status" value="1"/>
</dbReference>
<accession>A0A7W0AQW2</accession>
<keyword evidence="4" id="KW-0482">Metalloprotease</keyword>
<evidence type="ECO:0000256" key="1">
    <source>
        <dbReference type="ARBA" id="ARBA00009067"/>
    </source>
</evidence>
<keyword evidence="2" id="KW-0472">Membrane</keyword>
<dbReference type="EMBL" id="JACEGE010000011">
    <property type="protein sequence ID" value="MBA2795616.1"/>
    <property type="molecule type" value="Genomic_DNA"/>
</dbReference>
<evidence type="ECO:0000256" key="2">
    <source>
        <dbReference type="SAM" id="Phobius"/>
    </source>
</evidence>
<dbReference type="Proteomes" id="UP000524462">
    <property type="component" value="Unassembled WGS sequence"/>
</dbReference>
<dbReference type="Pfam" id="PF02517">
    <property type="entry name" value="Rce1-like"/>
    <property type="match status" value="1"/>
</dbReference>
<feature type="transmembrane region" description="Helical" evidence="2">
    <location>
        <begin position="204"/>
        <end position="222"/>
    </location>
</feature>
<feature type="transmembrane region" description="Helical" evidence="2">
    <location>
        <begin position="179"/>
        <end position="198"/>
    </location>
</feature>
<proteinExistence type="inferred from homology"/>
<dbReference type="AlphaFoldDB" id="A0A7W0AQW2"/>